<evidence type="ECO:0000256" key="7">
    <source>
        <dbReference type="ARBA" id="ARBA00023180"/>
    </source>
</evidence>
<evidence type="ECO:0000256" key="4">
    <source>
        <dbReference type="ARBA" id="ARBA00022889"/>
    </source>
</evidence>
<dbReference type="PANTHER" id="PTHR15594:SF1">
    <property type="entry name" value="PODOCALYXIN-LIKE PROTEIN 2"/>
    <property type="match status" value="1"/>
</dbReference>
<organism evidence="10 11">
    <name type="scientific">Dissostichus eleginoides</name>
    <name type="common">Patagonian toothfish</name>
    <name type="synonym">Dissostichus amissus</name>
    <dbReference type="NCBI Taxonomy" id="100907"/>
    <lineage>
        <taxon>Eukaryota</taxon>
        <taxon>Metazoa</taxon>
        <taxon>Chordata</taxon>
        <taxon>Craniata</taxon>
        <taxon>Vertebrata</taxon>
        <taxon>Euteleostomi</taxon>
        <taxon>Actinopterygii</taxon>
        <taxon>Neopterygii</taxon>
        <taxon>Teleostei</taxon>
        <taxon>Neoteleostei</taxon>
        <taxon>Acanthomorphata</taxon>
        <taxon>Eupercaria</taxon>
        <taxon>Perciformes</taxon>
        <taxon>Notothenioidei</taxon>
        <taxon>Nototheniidae</taxon>
        <taxon>Dissostichus</taxon>
    </lineage>
</organism>
<keyword evidence="7" id="KW-0325">Glycoprotein</keyword>
<feature type="compositionally biased region" description="Polar residues" evidence="8">
    <location>
        <begin position="612"/>
        <end position="621"/>
    </location>
</feature>
<dbReference type="GO" id="GO:0050901">
    <property type="term" value="P:leukocyte tethering or rolling"/>
    <property type="evidence" value="ECO:0007669"/>
    <property type="project" value="TreeGrafter"/>
</dbReference>
<keyword evidence="5 9" id="KW-1133">Transmembrane helix</keyword>
<feature type="compositionally biased region" description="Basic and acidic residues" evidence="8">
    <location>
        <begin position="45"/>
        <end position="58"/>
    </location>
</feature>
<feature type="compositionally biased region" description="Acidic residues" evidence="8">
    <location>
        <begin position="622"/>
        <end position="634"/>
    </location>
</feature>
<keyword evidence="4" id="KW-0130">Cell adhesion</keyword>
<feature type="compositionally biased region" description="Acidic residues" evidence="8">
    <location>
        <begin position="262"/>
        <end position="277"/>
    </location>
</feature>
<dbReference type="GO" id="GO:0005886">
    <property type="term" value="C:plasma membrane"/>
    <property type="evidence" value="ECO:0007669"/>
    <property type="project" value="UniProtKB-ARBA"/>
</dbReference>
<accession>A0AAD9FHG2</accession>
<keyword evidence="11" id="KW-1185">Reference proteome</keyword>
<feature type="compositionally biased region" description="Low complexity" evidence="8">
    <location>
        <begin position="238"/>
        <end position="249"/>
    </location>
</feature>
<sequence>MEDRDRGEEGGEDRERRGGEEEWERYKGEDIERGGGGAREEEEERGGGTDDQDLHVLDANHTTPDLDALIGYSPSFQPSVSSPAEVHDSGLQEHRAAPVLEEILPVSPGLPTPWQQTGKGSRRSGVLSRFKRRPYRPPLPALLLSNVRSLRHKMDELHLLIQSNKTYGDCSAICLTETWLDHSIPDQAVSLAGYTLHRADSFSTITPISPPPPPFLLKEAEVDPLERELWEPEGEEGGTSTPETDTGTDFGLLGSYTRVSAEETEDEETEREEEEETALAHKGLFTQNLTAAEVGMAPSREPLQPSVEEEKEHQSQGGILPDRSDEMKEEEWRKMKEEEEGTRNRHMVPLTTDWNLLEKTTVLQNQRSEVRGGGVTEVHDVDEMEEARQVVCLEWSELVGRGYVVLNMTQNLNCEEFRVDQGVRLLKVMERVFARRMNSPEGSWLISLSKPTHQQHQLLMNVASDRGVIATKDVLGMLGEIRKHLNKLGIQNYSSASSCPSRPSQTRSDYGKLFVVLVIIGSICMVIITSGFIYICWQRRLPATKTTFRNEELHFVENGCHDNPMLDVTNDNQSEMQEKKPSTNGLAGGGGGGGTVGGGTGGGRGGGEESSRWQVFVNQAVTEEEGEEEQDTHL</sequence>
<feature type="region of interest" description="Disordered" evidence="8">
    <location>
        <begin position="1"/>
        <end position="85"/>
    </location>
</feature>
<evidence type="ECO:0000256" key="5">
    <source>
        <dbReference type="ARBA" id="ARBA00022989"/>
    </source>
</evidence>
<feature type="compositionally biased region" description="Basic and acidic residues" evidence="8">
    <location>
        <begin position="1"/>
        <end position="33"/>
    </location>
</feature>
<feature type="region of interest" description="Disordered" evidence="8">
    <location>
        <begin position="572"/>
        <end position="634"/>
    </location>
</feature>
<dbReference type="Proteomes" id="UP001228049">
    <property type="component" value="Unassembled WGS sequence"/>
</dbReference>
<evidence type="ECO:0000256" key="1">
    <source>
        <dbReference type="ARBA" id="ARBA00004479"/>
    </source>
</evidence>
<comment type="subcellular location">
    <subcellularLocation>
        <location evidence="1">Membrane</location>
        <topology evidence="1">Single-pass type I membrane protein</topology>
    </subcellularLocation>
</comment>
<evidence type="ECO:0000313" key="10">
    <source>
        <dbReference type="EMBL" id="KAK1901909.1"/>
    </source>
</evidence>
<feature type="region of interest" description="Disordered" evidence="8">
    <location>
        <begin position="231"/>
        <end position="284"/>
    </location>
</feature>
<evidence type="ECO:0000256" key="2">
    <source>
        <dbReference type="ARBA" id="ARBA00022692"/>
    </source>
</evidence>
<proteinExistence type="predicted"/>
<feature type="region of interest" description="Disordered" evidence="8">
    <location>
        <begin position="300"/>
        <end position="343"/>
    </location>
</feature>
<evidence type="ECO:0000256" key="6">
    <source>
        <dbReference type="ARBA" id="ARBA00023136"/>
    </source>
</evidence>
<keyword evidence="3" id="KW-0732">Signal</keyword>
<feature type="compositionally biased region" description="Gly residues" evidence="8">
    <location>
        <begin position="586"/>
        <end position="605"/>
    </location>
</feature>
<dbReference type="EMBL" id="JASDAP010000006">
    <property type="protein sequence ID" value="KAK1901909.1"/>
    <property type="molecule type" value="Genomic_DNA"/>
</dbReference>
<dbReference type="Pfam" id="PF06365">
    <property type="entry name" value="CD34_antigen"/>
    <property type="match status" value="1"/>
</dbReference>
<evidence type="ECO:0000256" key="8">
    <source>
        <dbReference type="SAM" id="MobiDB-lite"/>
    </source>
</evidence>
<evidence type="ECO:0000256" key="3">
    <source>
        <dbReference type="ARBA" id="ARBA00022729"/>
    </source>
</evidence>
<dbReference type="InterPro" id="IPR042397">
    <property type="entry name" value="PODXL2"/>
</dbReference>
<dbReference type="InterPro" id="IPR013836">
    <property type="entry name" value="CD34/Podocalyxin"/>
</dbReference>
<gene>
    <name evidence="10" type="ORF">KUDE01_004874</name>
</gene>
<feature type="transmembrane region" description="Helical" evidence="9">
    <location>
        <begin position="513"/>
        <end position="537"/>
    </location>
</feature>
<feature type="region of interest" description="Disordered" evidence="8">
    <location>
        <begin position="107"/>
        <end position="126"/>
    </location>
</feature>
<name>A0AAD9FHG2_DISEL</name>
<keyword evidence="2 9" id="KW-0812">Transmembrane</keyword>
<protein>
    <submittedName>
        <fullName evidence="10">Podocalyxin-like protein 2</fullName>
    </submittedName>
</protein>
<dbReference type="PANTHER" id="PTHR15594">
    <property type="entry name" value="PODOCALYXIN-LIKE PROTEIN 2"/>
    <property type="match status" value="1"/>
</dbReference>
<feature type="compositionally biased region" description="Basic and acidic residues" evidence="8">
    <location>
        <begin position="322"/>
        <end position="343"/>
    </location>
</feature>
<reference evidence="10" key="1">
    <citation type="submission" date="2023-04" db="EMBL/GenBank/DDBJ databases">
        <title>Chromosome-level genome of Chaenocephalus aceratus.</title>
        <authorList>
            <person name="Park H."/>
        </authorList>
    </citation>
    <scope>NUCLEOTIDE SEQUENCE</scope>
    <source>
        <strain evidence="10">DE</strain>
        <tissue evidence="10">Muscle</tissue>
    </source>
</reference>
<evidence type="ECO:0000256" key="9">
    <source>
        <dbReference type="SAM" id="Phobius"/>
    </source>
</evidence>
<keyword evidence="6 9" id="KW-0472">Membrane</keyword>
<evidence type="ECO:0000313" key="11">
    <source>
        <dbReference type="Proteomes" id="UP001228049"/>
    </source>
</evidence>
<dbReference type="AlphaFoldDB" id="A0AAD9FHG2"/>
<comment type="caution">
    <text evidence="10">The sequence shown here is derived from an EMBL/GenBank/DDBJ whole genome shotgun (WGS) entry which is preliminary data.</text>
</comment>